<reference evidence="1 2" key="1">
    <citation type="submission" date="2013-03" db="EMBL/GenBank/DDBJ databases">
        <title>The Genome Sequence of Exophiala aquamarina CBS 119918.</title>
        <authorList>
            <consortium name="The Broad Institute Genomics Platform"/>
            <person name="Cuomo C."/>
            <person name="de Hoog S."/>
            <person name="Gorbushina A."/>
            <person name="Walker B."/>
            <person name="Young S.K."/>
            <person name="Zeng Q."/>
            <person name="Gargeya S."/>
            <person name="Fitzgerald M."/>
            <person name="Haas B."/>
            <person name="Abouelleil A."/>
            <person name="Allen A.W."/>
            <person name="Alvarado L."/>
            <person name="Arachchi H.M."/>
            <person name="Berlin A.M."/>
            <person name="Chapman S.B."/>
            <person name="Gainer-Dewar J."/>
            <person name="Goldberg J."/>
            <person name="Griggs A."/>
            <person name="Gujja S."/>
            <person name="Hansen M."/>
            <person name="Howarth C."/>
            <person name="Imamovic A."/>
            <person name="Ireland A."/>
            <person name="Larimer J."/>
            <person name="McCowan C."/>
            <person name="Murphy C."/>
            <person name="Pearson M."/>
            <person name="Poon T.W."/>
            <person name="Priest M."/>
            <person name="Roberts A."/>
            <person name="Saif S."/>
            <person name="Shea T."/>
            <person name="Sisk P."/>
            <person name="Sykes S."/>
            <person name="Wortman J."/>
            <person name="Nusbaum C."/>
            <person name="Birren B."/>
        </authorList>
    </citation>
    <scope>NUCLEOTIDE SEQUENCE [LARGE SCALE GENOMIC DNA]</scope>
    <source>
        <strain evidence="1 2">CBS 119918</strain>
    </source>
</reference>
<dbReference type="AlphaFoldDB" id="A0A072P1D3"/>
<dbReference type="EMBL" id="AMGV01000012">
    <property type="protein sequence ID" value="KEF53641.1"/>
    <property type="molecule type" value="Genomic_DNA"/>
</dbReference>
<comment type="caution">
    <text evidence="1">The sequence shown here is derived from an EMBL/GenBank/DDBJ whole genome shotgun (WGS) entry which is preliminary data.</text>
</comment>
<proteinExistence type="predicted"/>
<protein>
    <submittedName>
        <fullName evidence="1">Uncharacterized protein</fullName>
    </submittedName>
</protein>
<evidence type="ECO:0000313" key="1">
    <source>
        <dbReference type="EMBL" id="KEF53641.1"/>
    </source>
</evidence>
<dbReference type="RefSeq" id="XP_013256231.1">
    <property type="nucleotide sequence ID" value="XM_013400777.1"/>
</dbReference>
<gene>
    <name evidence="1" type="ORF">A1O9_10041</name>
</gene>
<accession>A0A072P1D3</accession>
<organism evidence="1 2">
    <name type="scientific">Exophiala aquamarina CBS 119918</name>
    <dbReference type="NCBI Taxonomy" id="1182545"/>
    <lineage>
        <taxon>Eukaryota</taxon>
        <taxon>Fungi</taxon>
        <taxon>Dikarya</taxon>
        <taxon>Ascomycota</taxon>
        <taxon>Pezizomycotina</taxon>
        <taxon>Eurotiomycetes</taxon>
        <taxon>Chaetothyriomycetidae</taxon>
        <taxon>Chaetothyriales</taxon>
        <taxon>Herpotrichiellaceae</taxon>
        <taxon>Exophiala</taxon>
    </lineage>
</organism>
<dbReference type="VEuPathDB" id="FungiDB:A1O9_10041"/>
<sequence>MANSGVYLQESLANKFLEMIKAGKARIGASGDPLAEIPFASLKRTRRTSEQVLNFLHIACKDGLNVSLGEGGREQQAS</sequence>
<name>A0A072P1D3_9EURO</name>
<keyword evidence="2" id="KW-1185">Reference proteome</keyword>
<dbReference type="HOGENOM" id="CLU_2622040_0_0_1"/>
<dbReference type="GeneID" id="25284947"/>
<dbReference type="Proteomes" id="UP000027920">
    <property type="component" value="Unassembled WGS sequence"/>
</dbReference>
<evidence type="ECO:0000313" key="2">
    <source>
        <dbReference type="Proteomes" id="UP000027920"/>
    </source>
</evidence>